<dbReference type="InParanoid" id="A0A7E5VHW0"/>
<accession>A0A7E5VHW0</accession>
<organism evidence="1 2">
    <name type="scientific">Trichoplusia ni</name>
    <name type="common">Cabbage looper</name>
    <dbReference type="NCBI Taxonomy" id="7111"/>
    <lineage>
        <taxon>Eukaryota</taxon>
        <taxon>Metazoa</taxon>
        <taxon>Ecdysozoa</taxon>
        <taxon>Arthropoda</taxon>
        <taxon>Hexapoda</taxon>
        <taxon>Insecta</taxon>
        <taxon>Pterygota</taxon>
        <taxon>Neoptera</taxon>
        <taxon>Endopterygota</taxon>
        <taxon>Lepidoptera</taxon>
        <taxon>Glossata</taxon>
        <taxon>Ditrysia</taxon>
        <taxon>Noctuoidea</taxon>
        <taxon>Noctuidae</taxon>
        <taxon>Plusiinae</taxon>
        <taxon>Trichoplusia</taxon>
    </lineage>
</organism>
<dbReference type="KEGG" id="tnl:113493941"/>
<proteinExistence type="predicted"/>
<dbReference type="Proteomes" id="UP000322000">
    <property type="component" value="Chromosome 5"/>
</dbReference>
<gene>
    <name evidence="2" type="primary">LOC113493941</name>
</gene>
<dbReference type="GeneID" id="113493941"/>
<reference evidence="2" key="1">
    <citation type="submission" date="2025-08" db="UniProtKB">
        <authorList>
            <consortium name="RefSeq"/>
        </authorList>
    </citation>
    <scope>IDENTIFICATION</scope>
</reference>
<sequence length="239" mass="26654">MALYGPPSGRTHCADGRTLLPSAGHKGPLHSGSQTPIAQWVLRRRALWREPWELEAWVLVRVYDWTAGQRALNKRPAPIEREEVHEEAREAITQQWAEDLASATFGRQTLDAIGPIPKDWLDRRHGCLSLRLVQVLSGYGCLGSYLHWIGREETPQCHHCEAAVDTAKHTLEVCPSWDAPRRTLMSAGGDDLLLPSVIANMLGSAEAWEGVDSFCEIVMSLKEAAECMREDDPLAAPFR</sequence>
<dbReference type="RefSeq" id="XP_026727786.1">
    <property type="nucleotide sequence ID" value="XM_026871985.1"/>
</dbReference>
<keyword evidence="1" id="KW-1185">Reference proteome</keyword>
<dbReference type="OrthoDB" id="415822at2759"/>
<protein>
    <submittedName>
        <fullName evidence="2">Uncharacterized protein LOC113493941</fullName>
    </submittedName>
</protein>
<evidence type="ECO:0000313" key="1">
    <source>
        <dbReference type="Proteomes" id="UP000322000"/>
    </source>
</evidence>
<dbReference type="AlphaFoldDB" id="A0A7E5VHW0"/>
<name>A0A7E5VHW0_TRINI</name>
<evidence type="ECO:0000313" key="2">
    <source>
        <dbReference type="RefSeq" id="XP_026727786.1"/>
    </source>
</evidence>